<reference evidence="1" key="1">
    <citation type="submission" date="2014-09" db="EMBL/GenBank/DDBJ databases">
        <authorList>
            <person name="Magalhaes I.L.F."/>
            <person name="Oliveira U."/>
            <person name="Santos F.R."/>
            <person name="Vidigal T.H.D.A."/>
            <person name="Brescovit A.D."/>
            <person name="Santos A.J."/>
        </authorList>
    </citation>
    <scope>NUCLEOTIDE SEQUENCE</scope>
    <source>
        <tissue evidence="1">Shoot tissue taken approximately 20 cm above the soil surface</tissue>
    </source>
</reference>
<organism evidence="1">
    <name type="scientific">Arundo donax</name>
    <name type="common">Giant reed</name>
    <name type="synonym">Donax arundinaceus</name>
    <dbReference type="NCBI Taxonomy" id="35708"/>
    <lineage>
        <taxon>Eukaryota</taxon>
        <taxon>Viridiplantae</taxon>
        <taxon>Streptophyta</taxon>
        <taxon>Embryophyta</taxon>
        <taxon>Tracheophyta</taxon>
        <taxon>Spermatophyta</taxon>
        <taxon>Magnoliopsida</taxon>
        <taxon>Liliopsida</taxon>
        <taxon>Poales</taxon>
        <taxon>Poaceae</taxon>
        <taxon>PACMAD clade</taxon>
        <taxon>Arundinoideae</taxon>
        <taxon>Arundineae</taxon>
        <taxon>Arundo</taxon>
    </lineage>
</organism>
<dbReference type="AlphaFoldDB" id="A0A0A9BWJ1"/>
<evidence type="ECO:0000313" key="1">
    <source>
        <dbReference type="EMBL" id="JAD63592.1"/>
    </source>
</evidence>
<accession>A0A0A9BWJ1</accession>
<protein>
    <submittedName>
        <fullName evidence="1">Uncharacterized protein</fullName>
    </submittedName>
</protein>
<sequence>MIITLFNKSSLLHISPPLAPSTEKKKDMLNI</sequence>
<name>A0A0A9BWJ1_ARUDO</name>
<dbReference type="EMBL" id="GBRH01234303">
    <property type="protein sequence ID" value="JAD63592.1"/>
    <property type="molecule type" value="Transcribed_RNA"/>
</dbReference>
<proteinExistence type="predicted"/>
<reference evidence="1" key="2">
    <citation type="journal article" date="2015" name="Data Brief">
        <title>Shoot transcriptome of the giant reed, Arundo donax.</title>
        <authorList>
            <person name="Barrero R.A."/>
            <person name="Guerrero F.D."/>
            <person name="Moolhuijzen P."/>
            <person name="Goolsby J.A."/>
            <person name="Tidwell J."/>
            <person name="Bellgard S.E."/>
            <person name="Bellgard M.I."/>
        </authorList>
    </citation>
    <scope>NUCLEOTIDE SEQUENCE</scope>
    <source>
        <tissue evidence="1">Shoot tissue taken approximately 20 cm above the soil surface</tissue>
    </source>
</reference>